<organism evidence="5 6">
    <name type="scientific">Paracoccus suum</name>
    <dbReference type="NCBI Taxonomy" id="2259340"/>
    <lineage>
        <taxon>Bacteria</taxon>
        <taxon>Pseudomonadati</taxon>
        <taxon>Pseudomonadota</taxon>
        <taxon>Alphaproteobacteria</taxon>
        <taxon>Rhodobacterales</taxon>
        <taxon>Paracoccaceae</taxon>
        <taxon>Paracoccus</taxon>
    </lineage>
</organism>
<name>A0A344PNL5_9RHOB</name>
<dbReference type="Proteomes" id="UP000252023">
    <property type="component" value="Chromosome"/>
</dbReference>
<dbReference type="Gene3D" id="3.40.50.720">
    <property type="entry name" value="NAD(P)-binding Rossmann-like Domain"/>
    <property type="match status" value="1"/>
</dbReference>
<proteinExistence type="inferred from homology"/>
<feature type="domain" description="Gfo/Idh/MocA-like oxidoreductase N-terminal" evidence="3">
    <location>
        <begin position="5"/>
        <end position="122"/>
    </location>
</feature>
<sequence>MNEARFILVGLGARSRLWRQVMAADGRCRIVGIVDTNEAALAEAAEQLPDVVTGADLGTVAAAVPADAVLLITPPGGRTGQIAAAASAGLAILAEKPLADSVAEAEAHVATCAAAGVTLTVGLNFRYLAVTQALMALFAPDRLGAPAFGRFTYERWRNGYRPGINRYPLTMPQPMLWEQSIHHFDLMRFVYGADAVAISARTWNPPWSMYRGDANVSALITLDNGIEVTYQGTWAGSHDSPGFDWRTDCAEGIAVQTDMFDGLVQGRRHEPLAPVPLPPIEPWVDDAAGLLDDFLRHLLHGGPAPCTGADHLNSLRMVEACIESARTGQTIDPRTLTAVEPAGSTTTGGTE</sequence>
<accession>A0A344PNL5</accession>
<dbReference type="AlphaFoldDB" id="A0A344PNL5"/>
<dbReference type="RefSeq" id="WP_114077258.1">
    <property type="nucleotide sequence ID" value="NZ_CP030918.1"/>
</dbReference>
<dbReference type="Gene3D" id="3.30.360.10">
    <property type="entry name" value="Dihydrodipicolinate Reductase, domain 2"/>
    <property type="match status" value="1"/>
</dbReference>
<evidence type="ECO:0000256" key="2">
    <source>
        <dbReference type="ARBA" id="ARBA00023002"/>
    </source>
</evidence>
<gene>
    <name evidence="5" type="ORF">DRW48_00775</name>
</gene>
<feature type="domain" description="GFO/IDH/MocA-like oxidoreductase" evidence="4">
    <location>
        <begin position="132"/>
        <end position="239"/>
    </location>
</feature>
<evidence type="ECO:0000259" key="4">
    <source>
        <dbReference type="Pfam" id="PF22725"/>
    </source>
</evidence>
<dbReference type="GO" id="GO:0000166">
    <property type="term" value="F:nucleotide binding"/>
    <property type="evidence" value="ECO:0007669"/>
    <property type="project" value="InterPro"/>
</dbReference>
<reference evidence="6" key="1">
    <citation type="submission" date="2018-07" db="EMBL/GenBank/DDBJ databases">
        <title>Genome sequencing of Paracoccus sp. SC2-6.</title>
        <authorList>
            <person name="Heo J."/>
            <person name="Kim S.-J."/>
            <person name="Kwon S.-W."/>
        </authorList>
    </citation>
    <scope>NUCLEOTIDE SEQUENCE [LARGE SCALE GENOMIC DNA]</scope>
    <source>
        <strain evidence="6">SC2-6</strain>
    </source>
</reference>
<dbReference type="OrthoDB" id="9792935at2"/>
<protein>
    <submittedName>
        <fullName evidence="5">Gfo/Idh/MocA family oxidoreductase</fullName>
    </submittedName>
</protein>
<keyword evidence="2" id="KW-0560">Oxidoreductase</keyword>
<keyword evidence="6" id="KW-1185">Reference proteome</keyword>
<dbReference type="InterPro" id="IPR000683">
    <property type="entry name" value="Gfo/Idh/MocA-like_OxRdtase_N"/>
</dbReference>
<dbReference type="Pfam" id="PF22725">
    <property type="entry name" value="GFO_IDH_MocA_C3"/>
    <property type="match status" value="1"/>
</dbReference>
<dbReference type="GO" id="GO:0016491">
    <property type="term" value="F:oxidoreductase activity"/>
    <property type="evidence" value="ECO:0007669"/>
    <property type="project" value="UniProtKB-KW"/>
</dbReference>
<dbReference type="EMBL" id="CP030918">
    <property type="protein sequence ID" value="AXC50970.1"/>
    <property type="molecule type" value="Genomic_DNA"/>
</dbReference>
<evidence type="ECO:0000313" key="5">
    <source>
        <dbReference type="EMBL" id="AXC50970.1"/>
    </source>
</evidence>
<evidence type="ECO:0000313" key="6">
    <source>
        <dbReference type="Proteomes" id="UP000252023"/>
    </source>
</evidence>
<dbReference type="SUPFAM" id="SSF51735">
    <property type="entry name" value="NAD(P)-binding Rossmann-fold domains"/>
    <property type="match status" value="1"/>
</dbReference>
<dbReference type="PANTHER" id="PTHR43708">
    <property type="entry name" value="CONSERVED EXPRESSED OXIDOREDUCTASE (EUROFUNG)"/>
    <property type="match status" value="1"/>
</dbReference>
<dbReference type="KEGG" id="pars:DRW48_00775"/>
<comment type="similarity">
    <text evidence="1">Belongs to the Gfo/Idh/MocA family.</text>
</comment>
<evidence type="ECO:0000256" key="1">
    <source>
        <dbReference type="ARBA" id="ARBA00010928"/>
    </source>
</evidence>
<dbReference type="InterPro" id="IPR055170">
    <property type="entry name" value="GFO_IDH_MocA-like_dom"/>
</dbReference>
<dbReference type="InterPro" id="IPR051317">
    <property type="entry name" value="Gfo/Idh/MocA_oxidoreduct"/>
</dbReference>
<dbReference type="InterPro" id="IPR036291">
    <property type="entry name" value="NAD(P)-bd_dom_sf"/>
</dbReference>
<dbReference type="SUPFAM" id="SSF55347">
    <property type="entry name" value="Glyceraldehyde-3-phosphate dehydrogenase-like, C-terminal domain"/>
    <property type="match status" value="1"/>
</dbReference>
<evidence type="ECO:0000259" key="3">
    <source>
        <dbReference type="Pfam" id="PF01408"/>
    </source>
</evidence>
<dbReference type="PANTHER" id="PTHR43708:SF5">
    <property type="entry name" value="CONSERVED EXPRESSED OXIDOREDUCTASE (EUROFUNG)-RELATED"/>
    <property type="match status" value="1"/>
</dbReference>
<dbReference type="Pfam" id="PF01408">
    <property type="entry name" value="GFO_IDH_MocA"/>
    <property type="match status" value="1"/>
</dbReference>